<accession>A0ABW3FV40</accession>
<evidence type="ECO:0000313" key="4">
    <source>
        <dbReference type="Proteomes" id="UP001597018"/>
    </source>
</evidence>
<dbReference type="InterPro" id="IPR023393">
    <property type="entry name" value="START-like_dom_sf"/>
</dbReference>
<protein>
    <submittedName>
        <fullName evidence="3">SRPBCC family protein</fullName>
    </submittedName>
</protein>
<dbReference type="InterPro" id="IPR047137">
    <property type="entry name" value="ORF3"/>
</dbReference>
<organism evidence="3 4">
    <name type="scientific">Saccharopolyspora rosea</name>
    <dbReference type="NCBI Taxonomy" id="524884"/>
    <lineage>
        <taxon>Bacteria</taxon>
        <taxon>Bacillati</taxon>
        <taxon>Actinomycetota</taxon>
        <taxon>Actinomycetes</taxon>
        <taxon>Pseudonocardiales</taxon>
        <taxon>Pseudonocardiaceae</taxon>
        <taxon>Saccharopolyspora</taxon>
    </lineage>
</organism>
<feature type="domain" description="Coenzyme Q-binding protein COQ10 START" evidence="2">
    <location>
        <begin position="158"/>
        <end position="279"/>
    </location>
</feature>
<keyword evidence="4" id="KW-1185">Reference proteome</keyword>
<dbReference type="InterPro" id="IPR005031">
    <property type="entry name" value="COQ10_START"/>
</dbReference>
<feature type="region of interest" description="Disordered" evidence="1">
    <location>
        <begin position="308"/>
        <end position="380"/>
    </location>
</feature>
<sequence length="380" mass="41308">MAGSEDRAGGTGLLEELPLDDLKGAVQDLALAVVERALGGVTGKLQNVTGRLTDYAENGGTGLVEAITGGSGVGSLLKPLAGAGGKLKDAGLGAVKDAGLGAVKNAGIGAVKNAGIGAVKDAGIGAVKNVAKNALSSGDAGQTGKAARVTNIIEHIDVGVPVRTAYDQWTLFEEFPSFTRKVQNVEQQSDERLKWEAKIFLSNRSWVATIDEQVPDERIVWRSEAPKGYPDGTVTFHELGPEMTRILLVIEYHPQGFLEKTANLWRAQGRRVRSDLRHFQRHVMRQTILEADELQGWRGEIRDGEVVKTHDDAVREEKERGESESADYAEQDEGYDEDEYGEESDEDEYGEESEHDEESERDEDEQGDYEAAGQRSRGSR</sequence>
<dbReference type="RefSeq" id="WP_345600206.1">
    <property type="nucleotide sequence ID" value="NZ_BAABLT010000006.1"/>
</dbReference>
<comment type="caution">
    <text evidence="3">The sequence shown here is derived from an EMBL/GenBank/DDBJ whole genome shotgun (WGS) entry which is preliminary data.</text>
</comment>
<evidence type="ECO:0000256" key="1">
    <source>
        <dbReference type="SAM" id="MobiDB-lite"/>
    </source>
</evidence>
<dbReference type="Gene3D" id="3.30.530.20">
    <property type="match status" value="1"/>
</dbReference>
<dbReference type="CDD" id="cd07817">
    <property type="entry name" value="SRPBCC_8"/>
    <property type="match status" value="1"/>
</dbReference>
<gene>
    <name evidence="3" type="ORF">ACFQ16_12855</name>
</gene>
<dbReference type="EMBL" id="JBHTIW010000008">
    <property type="protein sequence ID" value="MFD0920636.1"/>
    <property type="molecule type" value="Genomic_DNA"/>
</dbReference>
<evidence type="ECO:0000259" key="2">
    <source>
        <dbReference type="Pfam" id="PF03364"/>
    </source>
</evidence>
<feature type="compositionally biased region" description="Basic and acidic residues" evidence="1">
    <location>
        <begin position="308"/>
        <end position="323"/>
    </location>
</feature>
<dbReference type="PANTHER" id="PTHR33824:SF7">
    <property type="entry name" value="POLYKETIDE CYCLASE_DEHYDRASE AND LIPID TRANSPORT SUPERFAMILY PROTEIN"/>
    <property type="match status" value="1"/>
</dbReference>
<feature type="compositionally biased region" description="Acidic residues" evidence="1">
    <location>
        <begin position="324"/>
        <end position="368"/>
    </location>
</feature>
<reference evidence="4" key="1">
    <citation type="journal article" date="2019" name="Int. J. Syst. Evol. Microbiol.">
        <title>The Global Catalogue of Microorganisms (GCM) 10K type strain sequencing project: providing services to taxonomists for standard genome sequencing and annotation.</title>
        <authorList>
            <consortium name="The Broad Institute Genomics Platform"/>
            <consortium name="The Broad Institute Genome Sequencing Center for Infectious Disease"/>
            <person name="Wu L."/>
            <person name="Ma J."/>
        </authorList>
    </citation>
    <scope>NUCLEOTIDE SEQUENCE [LARGE SCALE GENOMIC DNA]</scope>
    <source>
        <strain evidence="4">CCUG 56401</strain>
    </source>
</reference>
<dbReference type="SUPFAM" id="SSF55961">
    <property type="entry name" value="Bet v1-like"/>
    <property type="match status" value="1"/>
</dbReference>
<dbReference type="Pfam" id="PF03364">
    <property type="entry name" value="Polyketide_cyc"/>
    <property type="match status" value="1"/>
</dbReference>
<dbReference type="Proteomes" id="UP001597018">
    <property type="component" value="Unassembled WGS sequence"/>
</dbReference>
<name>A0ABW3FV40_9PSEU</name>
<evidence type="ECO:0000313" key="3">
    <source>
        <dbReference type="EMBL" id="MFD0920636.1"/>
    </source>
</evidence>
<proteinExistence type="predicted"/>
<dbReference type="PANTHER" id="PTHR33824">
    <property type="entry name" value="POLYKETIDE CYCLASE/DEHYDRASE AND LIPID TRANSPORT SUPERFAMILY PROTEIN"/>
    <property type="match status" value="1"/>
</dbReference>